<keyword evidence="2" id="KW-1133">Transmembrane helix</keyword>
<evidence type="ECO:0000256" key="1">
    <source>
        <dbReference type="SAM" id="MobiDB-lite"/>
    </source>
</evidence>
<dbReference type="RefSeq" id="WP_215922867.1">
    <property type="nucleotide sequence ID" value="NZ_JAHKNI010000016.1"/>
</dbReference>
<feature type="region of interest" description="Disordered" evidence="1">
    <location>
        <begin position="96"/>
        <end position="116"/>
    </location>
</feature>
<dbReference type="InterPro" id="IPR038765">
    <property type="entry name" value="Papain-like_cys_pep_sf"/>
</dbReference>
<name>A0ABS6B9I9_9NOCA</name>
<feature type="compositionally biased region" description="Low complexity" evidence="1">
    <location>
        <begin position="96"/>
        <end position="112"/>
    </location>
</feature>
<comment type="caution">
    <text evidence="3">The sequence shown here is derived from an EMBL/GenBank/DDBJ whole genome shotgun (WGS) entry which is preliminary data.</text>
</comment>
<evidence type="ECO:0000313" key="4">
    <source>
        <dbReference type="Proteomes" id="UP000733379"/>
    </source>
</evidence>
<sequence>MTTPGMQDDVGAEEEGRPRHRSRRIVTAARARRVIYWVGRVLPEIGPVGWLVVAVIIVVVLFGVVLLMTVVILDSQSSSVAQDWFYQCDSAIGPETAATSTDTPETTAPASESLSPLDIPTTNPYAGLTFSPGDNPSSWDLACATAMASAPYQLPPLQTIASGIDVDCIRQVALAALGTPSVDPAGLAQGMISQASQINSTGRCQLPAAAYPMSGPPAPTAVTLPPAPIVTSACPKSGSATILLPGTLAAQGLCGQRVAAAAISPGDLVFWAFSNNAPTHVGVAVSPSQIVTSDPASGRVVEQAMPNGRDVRVKRVLAGSS</sequence>
<proteinExistence type="predicted"/>
<keyword evidence="4" id="KW-1185">Reference proteome</keyword>
<dbReference type="EMBL" id="JAHKNI010000016">
    <property type="protein sequence ID" value="MBU3066803.1"/>
    <property type="molecule type" value="Genomic_DNA"/>
</dbReference>
<organism evidence="3 4">
    <name type="scientific">Nocardia albiluteola</name>
    <dbReference type="NCBI Taxonomy" id="2842303"/>
    <lineage>
        <taxon>Bacteria</taxon>
        <taxon>Bacillati</taxon>
        <taxon>Actinomycetota</taxon>
        <taxon>Actinomycetes</taxon>
        <taxon>Mycobacteriales</taxon>
        <taxon>Nocardiaceae</taxon>
        <taxon>Nocardia</taxon>
    </lineage>
</organism>
<keyword evidence="2" id="KW-0472">Membrane</keyword>
<protein>
    <submittedName>
        <fullName evidence="3">C40 family peptidase</fullName>
    </submittedName>
</protein>
<gene>
    <name evidence="3" type="ORF">KO481_35455</name>
</gene>
<keyword evidence="2" id="KW-0812">Transmembrane</keyword>
<feature type="region of interest" description="Disordered" evidence="1">
    <location>
        <begin position="1"/>
        <end position="23"/>
    </location>
</feature>
<dbReference type="Gene3D" id="3.90.1720.10">
    <property type="entry name" value="endopeptidase domain like (from Nostoc punctiforme)"/>
    <property type="match status" value="1"/>
</dbReference>
<reference evidence="3 4" key="1">
    <citation type="submission" date="2021-06" db="EMBL/GenBank/DDBJ databases">
        <title>Actinomycetes sequencing.</title>
        <authorList>
            <person name="Shan Q."/>
        </authorList>
    </citation>
    <scope>NUCLEOTIDE SEQUENCE [LARGE SCALE GENOMIC DNA]</scope>
    <source>
        <strain evidence="3 4">NEAU-G5</strain>
    </source>
</reference>
<evidence type="ECO:0000256" key="2">
    <source>
        <dbReference type="SAM" id="Phobius"/>
    </source>
</evidence>
<accession>A0ABS6B9I9</accession>
<feature type="transmembrane region" description="Helical" evidence="2">
    <location>
        <begin position="48"/>
        <end position="73"/>
    </location>
</feature>
<dbReference type="SUPFAM" id="SSF54001">
    <property type="entry name" value="Cysteine proteinases"/>
    <property type="match status" value="1"/>
</dbReference>
<dbReference type="Proteomes" id="UP000733379">
    <property type="component" value="Unassembled WGS sequence"/>
</dbReference>
<evidence type="ECO:0000313" key="3">
    <source>
        <dbReference type="EMBL" id="MBU3066803.1"/>
    </source>
</evidence>